<keyword evidence="4" id="KW-1185">Reference proteome</keyword>
<dbReference type="Pfam" id="PF13416">
    <property type="entry name" value="SBP_bac_8"/>
    <property type="match status" value="1"/>
</dbReference>
<dbReference type="Proteomes" id="UP000072660">
    <property type="component" value="Unassembled WGS sequence"/>
</dbReference>
<dbReference type="InterPro" id="IPR006059">
    <property type="entry name" value="SBP"/>
</dbReference>
<organism evidence="3 4">
    <name type="scientific">Ventosimonas gracilis</name>
    <dbReference type="NCBI Taxonomy" id="1680762"/>
    <lineage>
        <taxon>Bacteria</taxon>
        <taxon>Pseudomonadati</taxon>
        <taxon>Pseudomonadota</taxon>
        <taxon>Gammaproteobacteria</taxon>
        <taxon>Pseudomonadales</taxon>
        <taxon>Ventosimonadaceae</taxon>
        <taxon>Ventosimonas</taxon>
    </lineage>
</organism>
<dbReference type="Gene3D" id="3.40.190.10">
    <property type="entry name" value="Periplasmic binding protein-like II"/>
    <property type="match status" value="2"/>
</dbReference>
<accession>A0A139SXD4</accession>
<name>A0A139SXD4_9GAMM</name>
<dbReference type="EMBL" id="LSZO01000038">
    <property type="protein sequence ID" value="KXU39164.1"/>
    <property type="molecule type" value="Genomic_DNA"/>
</dbReference>
<dbReference type="AlphaFoldDB" id="A0A139SXD4"/>
<keyword evidence="1 2" id="KW-0732">Signal</keyword>
<dbReference type="PANTHER" id="PTHR30222:SF2">
    <property type="entry name" value="ABC TRANSPORTER SUBSTRATE-BINDING PROTEIN"/>
    <property type="match status" value="1"/>
</dbReference>
<dbReference type="CDD" id="cd13589">
    <property type="entry name" value="PBP2_polyamine_RpCGA009"/>
    <property type="match status" value="1"/>
</dbReference>
<comment type="caution">
    <text evidence="3">The sequence shown here is derived from an EMBL/GenBank/DDBJ whole genome shotgun (WGS) entry which is preliminary data.</text>
</comment>
<reference evidence="3 4" key="1">
    <citation type="submission" date="2016-02" db="EMBL/GenBank/DDBJ databases">
        <authorList>
            <person name="Wen L."/>
            <person name="He K."/>
            <person name="Yang H."/>
        </authorList>
    </citation>
    <scope>NUCLEOTIDE SEQUENCE [LARGE SCALE GENOMIC DNA]</scope>
    <source>
        <strain evidence="3 4">CV58</strain>
    </source>
</reference>
<gene>
    <name evidence="3" type="ORF">AXE65_10030</name>
</gene>
<evidence type="ECO:0000313" key="4">
    <source>
        <dbReference type="Proteomes" id="UP000072660"/>
    </source>
</evidence>
<feature type="chain" id="PRO_5007299512" evidence="2">
    <location>
        <begin position="21"/>
        <end position="344"/>
    </location>
</feature>
<protein>
    <submittedName>
        <fullName evidence="3">Spermidine/putrescine ABC transporter substrate-binding protein</fullName>
    </submittedName>
</protein>
<dbReference type="SUPFAM" id="SSF53850">
    <property type="entry name" value="Periplasmic binding protein-like II"/>
    <property type="match status" value="1"/>
</dbReference>
<evidence type="ECO:0000313" key="3">
    <source>
        <dbReference type="EMBL" id="KXU39164.1"/>
    </source>
</evidence>
<sequence length="344" mass="37998">MGALLLLAALACCFTAPAMAQQSSITVVSFGGTTQRTLEQTLFVPFAQASGIRVVPSEYNGELAKIKSMVDSKSVVWHVVQAEGPEILRYCEEGLFERLDWDAISDTALLMDDAARECGSAVYTWGIALSWDASRLKTAPTGWADFWDTEKFPGKRGLRKRAIYNLEFALMADGVPLSEVYQVLATKAGQDRAFAKLDQLKPHIQWWEAGAQPPQWLAAGDVVMSSAYNARIANAQKEGYQLDLTWNGGMYGMDYWAIPKGAANQQAARDFIAFALRQDIQLEFSEIVPHGPTNLSAIEKLSAEAAHWIPNSTENLKQVLAIGDEFWSDHGEELDARFIAWLAQ</sequence>
<evidence type="ECO:0000256" key="1">
    <source>
        <dbReference type="ARBA" id="ARBA00022729"/>
    </source>
</evidence>
<dbReference type="PANTHER" id="PTHR30222">
    <property type="entry name" value="SPERMIDINE/PUTRESCINE-BINDING PERIPLASMIC PROTEIN"/>
    <property type="match status" value="1"/>
</dbReference>
<proteinExistence type="predicted"/>
<evidence type="ECO:0000256" key="2">
    <source>
        <dbReference type="SAM" id="SignalP"/>
    </source>
</evidence>
<feature type="signal peptide" evidence="2">
    <location>
        <begin position="1"/>
        <end position="20"/>
    </location>
</feature>